<accession>A0AAI9IGX3</accession>
<protein>
    <submittedName>
        <fullName evidence="8">Bacteriophage replication protein</fullName>
    </submittedName>
</protein>
<dbReference type="EMBL" id="AEEC02000005">
    <property type="protein sequence ID" value="EOA05785.1"/>
    <property type="molecule type" value="Genomic_DNA"/>
</dbReference>
<evidence type="ECO:0000313" key="8">
    <source>
        <dbReference type="EMBL" id="EOA05785.1"/>
    </source>
</evidence>
<keyword evidence="4" id="KW-0540">Nuclease</keyword>
<evidence type="ECO:0000256" key="3">
    <source>
        <dbReference type="ARBA" id="ARBA00022705"/>
    </source>
</evidence>
<sequence length="601" mass="67257">MPVIRQEKGVCTIKGLPPRWGRKAYHQLEQARAGVVIGQLPARYLKLSALLDEITAAPIPLDVTDSQLCVAALHRSQECISMSGRIHDKAALRQRMQAMCEQQGVKAPGVEDDIQFIARCCDPAWWRRQFRKVFGRTFEHAAVRLGLVSVRAGAYASDETVLRRLDQNRRNAKILDSVQMANDQGQEFALADLVAKSVANRKVRRGELMLRMRGCEEIANELGHVGVFVTLTCPSKFHAVLAQSGTANPNYNDATAREAHAYLQTVWQRIRAAYARQDVQPYGFRIAEPHHDGCPHWHMLLFIAKDDAQVFIDTMKEYALAEDGDEPGAKRNRVKIVRIEAGKGTAAGYIAKYVGKNIDDEHVPEHKARDGAVIEKDLIGDEVIRPCQRVEAWAACWGIRQFQAIGQPPVTVWRELRRVAADKIEGASAHVRQAHAAVQKTEEKPADFAAYIRAQGGIGIGRNYLIAVAKELRTVQGKYGVYEGEKPTGIFDRARPEAGIYASTRYEWRVVGKLRAVDVPWTRVNNCTPPAWAAEVKGTNQVPNFDASDWFDSQEFRGIAVDDSRMADMIEDARQAAAEVGKGRPVWTISERYWDKSCVKR</sequence>
<evidence type="ECO:0000256" key="2">
    <source>
        <dbReference type="ARBA" id="ARBA00009260"/>
    </source>
</evidence>
<evidence type="ECO:0000256" key="1">
    <source>
        <dbReference type="ARBA" id="ARBA00003293"/>
    </source>
</evidence>
<keyword evidence="3" id="KW-0235">DNA replication</keyword>
<dbReference type="Pfam" id="PF05840">
    <property type="entry name" value="Phage_GPA"/>
    <property type="match status" value="1"/>
</dbReference>
<dbReference type="RefSeq" id="WP_006462151.1">
    <property type="nucleotide sequence ID" value="NZ_AEEC02000005.1"/>
</dbReference>
<comment type="caution">
    <text evidence="8">The sequence shown here is derived from an EMBL/GenBank/DDBJ whole genome shotgun (WGS) entry which is preliminary data.</text>
</comment>
<keyword evidence="6" id="KW-0378">Hydrolase</keyword>
<comment type="function">
    <text evidence="1">Possible endonuclease which induces a single-strand cut and initiates DNA replication.</text>
</comment>
<proteinExistence type="inferred from homology"/>
<gene>
    <name evidence="8" type="ORF">HFRIS_004983</name>
</gene>
<dbReference type="InterPro" id="IPR008766">
    <property type="entry name" value="Replication_gene_A-like"/>
</dbReference>
<reference evidence="8 9" key="1">
    <citation type="journal article" date="2013" name="Front. Microbiol.">
        <title>The genome of the endophytic bacterium H. frisingense GSF30(T) identifies diverse strategies in the Herbaspirillum genus to interact with plants.</title>
        <authorList>
            <person name="Straub D."/>
            <person name="Rothballer M."/>
            <person name="Hartmann A."/>
            <person name="Ludewig U."/>
        </authorList>
    </citation>
    <scope>NUCLEOTIDE SEQUENCE [LARGE SCALE GENOMIC DNA]</scope>
    <source>
        <strain evidence="8 9">GSF30</strain>
    </source>
</reference>
<dbReference type="Proteomes" id="UP000006772">
    <property type="component" value="Unassembled WGS sequence"/>
</dbReference>
<evidence type="ECO:0000256" key="4">
    <source>
        <dbReference type="ARBA" id="ARBA00022722"/>
    </source>
</evidence>
<dbReference type="GO" id="GO:0004519">
    <property type="term" value="F:endonuclease activity"/>
    <property type="evidence" value="ECO:0007669"/>
    <property type="project" value="UniProtKB-KW"/>
</dbReference>
<evidence type="ECO:0000256" key="5">
    <source>
        <dbReference type="ARBA" id="ARBA00022759"/>
    </source>
</evidence>
<feature type="domain" description="Replication gene A protein-like" evidence="7">
    <location>
        <begin position="116"/>
        <end position="360"/>
    </location>
</feature>
<organism evidence="8 9">
    <name type="scientific">Herbaspirillum frisingense GSF30</name>
    <dbReference type="NCBI Taxonomy" id="864073"/>
    <lineage>
        <taxon>Bacteria</taxon>
        <taxon>Pseudomonadati</taxon>
        <taxon>Pseudomonadota</taxon>
        <taxon>Betaproteobacteria</taxon>
        <taxon>Burkholderiales</taxon>
        <taxon>Oxalobacteraceae</taxon>
        <taxon>Herbaspirillum</taxon>
    </lineage>
</organism>
<dbReference type="AlphaFoldDB" id="A0AAI9IGX3"/>
<comment type="similarity">
    <text evidence="2">Belongs to the phage GPA family.</text>
</comment>
<dbReference type="GO" id="GO:0016787">
    <property type="term" value="F:hydrolase activity"/>
    <property type="evidence" value="ECO:0007669"/>
    <property type="project" value="UniProtKB-KW"/>
</dbReference>
<name>A0AAI9IGX3_9BURK</name>
<dbReference type="GO" id="GO:0006260">
    <property type="term" value="P:DNA replication"/>
    <property type="evidence" value="ECO:0007669"/>
    <property type="project" value="UniProtKB-KW"/>
</dbReference>
<evidence type="ECO:0000259" key="7">
    <source>
        <dbReference type="Pfam" id="PF05840"/>
    </source>
</evidence>
<evidence type="ECO:0000256" key="6">
    <source>
        <dbReference type="ARBA" id="ARBA00022801"/>
    </source>
</evidence>
<evidence type="ECO:0000313" key="9">
    <source>
        <dbReference type="Proteomes" id="UP000006772"/>
    </source>
</evidence>
<keyword evidence="5" id="KW-0255">Endonuclease</keyword>